<feature type="chain" id="PRO_5038657498" evidence="1">
    <location>
        <begin position="22"/>
        <end position="592"/>
    </location>
</feature>
<gene>
    <name evidence="3" type="ORF">HD594_002646</name>
</gene>
<evidence type="ECO:0000256" key="1">
    <source>
        <dbReference type="SAM" id="SignalP"/>
    </source>
</evidence>
<dbReference type="AlphaFoldDB" id="A0A7X0FRF1"/>
<dbReference type="GO" id="GO:0042597">
    <property type="term" value="C:periplasmic space"/>
    <property type="evidence" value="ECO:0007669"/>
    <property type="project" value="UniProtKB-ARBA"/>
</dbReference>
<feature type="domain" description="Solute-binding protein family 5" evidence="2">
    <location>
        <begin position="91"/>
        <end position="488"/>
    </location>
</feature>
<accession>A0A7X0FRF1</accession>
<name>A0A7X0FRF1_9MICO</name>
<organism evidence="3 4">
    <name type="scientific">Microbacterium thalassium</name>
    <dbReference type="NCBI Taxonomy" id="362649"/>
    <lineage>
        <taxon>Bacteria</taxon>
        <taxon>Bacillati</taxon>
        <taxon>Actinomycetota</taxon>
        <taxon>Actinomycetes</taxon>
        <taxon>Micrococcales</taxon>
        <taxon>Microbacteriaceae</taxon>
        <taxon>Microbacterium</taxon>
    </lineage>
</organism>
<dbReference type="RefSeq" id="WP_184751413.1">
    <property type="nucleotide sequence ID" value="NZ_BAAAJR010000011.1"/>
</dbReference>
<dbReference type="Gene3D" id="3.40.190.10">
    <property type="entry name" value="Periplasmic binding protein-like II"/>
    <property type="match status" value="1"/>
</dbReference>
<feature type="signal peptide" evidence="1">
    <location>
        <begin position="1"/>
        <end position="21"/>
    </location>
</feature>
<dbReference type="Pfam" id="PF00496">
    <property type="entry name" value="SBP_bac_5"/>
    <property type="match status" value="1"/>
</dbReference>
<keyword evidence="1" id="KW-0732">Signal</keyword>
<evidence type="ECO:0000313" key="3">
    <source>
        <dbReference type="EMBL" id="MBB6392333.1"/>
    </source>
</evidence>
<sequence>MKITRLGAGLGIVTVGALALAGCSVPYESEVIEDTEITVSWNDIVDNFNTDSTAGNNVANSNIDYMTTSDWSYYNDSPELVQNTEFGTYEKTSDDPLTVEYTINENVVWSDGTPIDEADLLLAWVTIFGAFETEDGYLFNHANPRPDLASALPELDERKLTLVYDKQYVDWEVQYGLGQVAAHAAVMLAYPEIEDPQEAKDQFVEAVQNEDVEWLTPVADVWNSDFQSANTPDNELKYLSAGPYIVEDLVEEDYVTLVANELYTWGPSPKYQRITVRQIADPTAQVQSLQNQDVQVASGQPTPDVLQLVQETETAEYYTGDEATYEHVDLTFNNGGPFDPATYGGDEEKARMVRVAFLKTIPREEILEKLIRPLNPNAQVRNSTLTIAGSPFYDGIVSENGSAEYAEVDIDGAKALLEEAGVETPVDVKFWYPEGNTRRAAEFELIATSAALAGFNVIDDSEPNWEFTDTTALPINPHDAVIFAWASTSLALTGSDQYLGSGQPSNFGGYSNEVVDTRLADLETELDEGEQQQILIDVESELWGDGYGITIFQFPGLTAWDKGVTGIAPAPLAPYYFWNFWEWAPVDGTVAE</sequence>
<evidence type="ECO:0000259" key="2">
    <source>
        <dbReference type="Pfam" id="PF00496"/>
    </source>
</evidence>
<dbReference type="PIRSF" id="PIRSF002741">
    <property type="entry name" value="MppA"/>
    <property type="match status" value="1"/>
</dbReference>
<evidence type="ECO:0000313" key="4">
    <source>
        <dbReference type="Proteomes" id="UP000537775"/>
    </source>
</evidence>
<protein>
    <submittedName>
        <fullName evidence="3">Peptide/nickel transport system substrate-binding protein</fullName>
    </submittedName>
</protein>
<dbReference type="GO" id="GO:1904680">
    <property type="term" value="F:peptide transmembrane transporter activity"/>
    <property type="evidence" value="ECO:0007669"/>
    <property type="project" value="TreeGrafter"/>
</dbReference>
<dbReference type="PROSITE" id="PS51257">
    <property type="entry name" value="PROKAR_LIPOPROTEIN"/>
    <property type="match status" value="1"/>
</dbReference>
<dbReference type="InterPro" id="IPR030678">
    <property type="entry name" value="Peptide/Ni-bd"/>
</dbReference>
<dbReference type="Gene3D" id="3.90.76.10">
    <property type="entry name" value="Dipeptide-binding Protein, Domain 1"/>
    <property type="match status" value="1"/>
</dbReference>
<dbReference type="PANTHER" id="PTHR30290">
    <property type="entry name" value="PERIPLASMIC BINDING COMPONENT OF ABC TRANSPORTER"/>
    <property type="match status" value="1"/>
</dbReference>
<dbReference type="Proteomes" id="UP000537775">
    <property type="component" value="Unassembled WGS sequence"/>
</dbReference>
<reference evidence="3 4" key="1">
    <citation type="submission" date="2020-08" db="EMBL/GenBank/DDBJ databases">
        <title>Sequencing the genomes of 1000 actinobacteria strains.</title>
        <authorList>
            <person name="Klenk H.-P."/>
        </authorList>
    </citation>
    <scope>NUCLEOTIDE SEQUENCE [LARGE SCALE GENOMIC DNA]</scope>
    <source>
        <strain evidence="3 4">DSM 12511</strain>
    </source>
</reference>
<dbReference type="SUPFAM" id="SSF53850">
    <property type="entry name" value="Periplasmic binding protein-like II"/>
    <property type="match status" value="1"/>
</dbReference>
<dbReference type="EMBL" id="JACHML010000001">
    <property type="protein sequence ID" value="MBB6392333.1"/>
    <property type="molecule type" value="Genomic_DNA"/>
</dbReference>
<dbReference type="GO" id="GO:0015833">
    <property type="term" value="P:peptide transport"/>
    <property type="evidence" value="ECO:0007669"/>
    <property type="project" value="TreeGrafter"/>
</dbReference>
<proteinExistence type="predicted"/>
<dbReference type="GO" id="GO:0043190">
    <property type="term" value="C:ATP-binding cassette (ABC) transporter complex"/>
    <property type="evidence" value="ECO:0007669"/>
    <property type="project" value="InterPro"/>
</dbReference>
<dbReference type="Gene3D" id="3.10.105.10">
    <property type="entry name" value="Dipeptide-binding Protein, Domain 3"/>
    <property type="match status" value="1"/>
</dbReference>
<comment type="caution">
    <text evidence="3">The sequence shown here is derived from an EMBL/GenBank/DDBJ whole genome shotgun (WGS) entry which is preliminary data.</text>
</comment>
<dbReference type="PANTHER" id="PTHR30290:SF65">
    <property type="entry name" value="MONOACYL PHOSPHATIDYLINOSITOL TETRAMANNOSIDE-BINDING PROTEIN LPQW-RELATED"/>
    <property type="match status" value="1"/>
</dbReference>
<dbReference type="InterPro" id="IPR000914">
    <property type="entry name" value="SBP_5_dom"/>
</dbReference>
<keyword evidence="4" id="KW-1185">Reference proteome</keyword>
<dbReference type="InterPro" id="IPR039424">
    <property type="entry name" value="SBP_5"/>
</dbReference>
<dbReference type="CDD" id="cd08501">
    <property type="entry name" value="PBP2_Lpqw"/>
    <property type="match status" value="1"/>
</dbReference>